<dbReference type="GO" id="GO:0005886">
    <property type="term" value="C:plasma membrane"/>
    <property type="evidence" value="ECO:0007669"/>
    <property type="project" value="UniProtKB-SubCell"/>
</dbReference>
<evidence type="ECO:0000259" key="12">
    <source>
        <dbReference type="PROSITE" id="PS51846"/>
    </source>
</evidence>
<reference evidence="13 14" key="1">
    <citation type="submission" date="2019-07" db="EMBL/GenBank/DDBJ databases">
        <title>Whole genome shotgun sequence of Thiobacillus plumbophilus NBRC 107929.</title>
        <authorList>
            <person name="Hosoyama A."/>
            <person name="Uohara A."/>
            <person name="Ohji S."/>
            <person name="Ichikawa N."/>
        </authorList>
    </citation>
    <scope>NUCLEOTIDE SEQUENCE [LARGE SCALE GENOMIC DNA]</scope>
    <source>
        <strain evidence="13 14">NBRC 107929</strain>
    </source>
</reference>
<dbReference type="InterPro" id="IPR036318">
    <property type="entry name" value="FAD-bd_PCMH-like_sf"/>
</dbReference>
<dbReference type="SUPFAM" id="SSF54631">
    <property type="entry name" value="CBS-domain pair"/>
    <property type="match status" value="1"/>
</dbReference>
<keyword evidence="4" id="KW-0677">Repeat</keyword>
<dbReference type="InterPro" id="IPR005170">
    <property type="entry name" value="Transptr-assoc_dom"/>
</dbReference>
<evidence type="ECO:0000256" key="9">
    <source>
        <dbReference type="PROSITE-ProRule" id="PRU01193"/>
    </source>
</evidence>
<keyword evidence="6 8" id="KW-0129">CBS domain</keyword>
<dbReference type="InterPro" id="IPR044751">
    <property type="entry name" value="Ion_transp-like_CBS"/>
</dbReference>
<evidence type="ECO:0000256" key="10">
    <source>
        <dbReference type="SAM" id="Phobius"/>
    </source>
</evidence>
<comment type="caution">
    <text evidence="13">The sequence shown here is derived from an EMBL/GenBank/DDBJ whole genome shotgun (WGS) entry which is preliminary data.</text>
</comment>
<comment type="subcellular location">
    <subcellularLocation>
        <location evidence="1">Cell membrane</location>
        <topology evidence="1">Multi-pass membrane protein</topology>
    </subcellularLocation>
</comment>
<dbReference type="CDD" id="cd04590">
    <property type="entry name" value="CBS_pair_CorC_HlyC_assoc"/>
    <property type="match status" value="1"/>
</dbReference>
<organism evidence="13 14">
    <name type="scientific">Sulfuriferula plumbiphila</name>
    <dbReference type="NCBI Taxonomy" id="171865"/>
    <lineage>
        <taxon>Bacteria</taxon>
        <taxon>Pseudomonadati</taxon>
        <taxon>Pseudomonadota</taxon>
        <taxon>Betaproteobacteria</taxon>
        <taxon>Nitrosomonadales</taxon>
        <taxon>Sulfuricellaceae</taxon>
        <taxon>Sulfuriferula</taxon>
    </lineage>
</organism>
<feature type="domain" description="CNNM transmembrane" evidence="12">
    <location>
        <begin position="1"/>
        <end position="76"/>
    </location>
</feature>
<dbReference type="InterPro" id="IPR002550">
    <property type="entry name" value="CNNM"/>
</dbReference>
<dbReference type="InterPro" id="IPR000644">
    <property type="entry name" value="CBS_dom"/>
</dbReference>
<dbReference type="InterPro" id="IPR046342">
    <property type="entry name" value="CBS_dom_sf"/>
</dbReference>
<dbReference type="SUPFAM" id="SSF56176">
    <property type="entry name" value="FAD-binding/transporter-associated domain-like"/>
    <property type="match status" value="1"/>
</dbReference>
<dbReference type="PANTHER" id="PTHR43099">
    <property type="entry name" value="UPF0053 PROTEIN YRKA"/>
    <property type="match status" value="1"/>
</dbReference>
<dbReference type="Pfam" id="PF00571">
    <property type="entry name" value="CBS"/>
    <property type="match status" value="2"/>
</dbReference>
<gene>
    <name evidence="13" type="ORF">TPL01_31690</name>
</gene>
<evidence type="ECO:0000256" key="8">
    <source>
        <dbReference type="PROSITE-ProRule" id="PRU00703"/>
    </source>
</evidence>
<evidence type="ECO:0000259" key="11">
    <source>
        <dbReference type="PROSITE" id="PS51371"/>
    </source>
</evidence>
<evidence type="ECO:0000256" key="2">
    <source>
        <dbReference type="ARBA" id="ARBA00022475"/>
    </source>
</evidence>
<evidence type="ECO:0000256" key="3">
    <source>
        <dbReference type="ARBA" id="ARBA00022692"/>
    </source>
</evidence>
<feature type="domain" description="CBS" evidence="11">
    <location>
        <begin position="159"/>
        <end position="216"/>
    </location>
</feature>
<dbReference type="SMART" id="SM01091">
    <property type="entry name" value="CorC_HlyC"/>
    <property type="match status" value="1"/>
</dbReference>
<evidence type="ECO:0000256" key="7">
    <source>
        <dbReference type="ARBA" id="ARBA00023136"/>
    </source>
</evidence>
<dbReference type="AlphaFoldDB" id="A0A512LD22"/>
<protein>
    <recommendedName>
        <fullName evidence="15">CBS domain-containing protein</fullName>
    </recommendedName>
</protein>
<sequence>MAIRRTEKVALWTAVPLYGFYWLMYPAIWVLNTSANRVLKLTGLGDAHGHDAHYSADELKLILKSGRATEQFTRDEWNVLAHTLDFSDLEVTDLMRPFNEVVALSANHSLVGNLELITRHRFSRYPYLDQNDKVKGVIHLKNLFLAEHKEGSIEDLEKFIRPVQQVSPEMSALELFRRFRKGEPHFAVIGHTDSPPLGFITLDNMLSALVGEIRDEFRHSHNDWTKLDDGTLIGKGSLPIFTLERALGIDIDNDQVDSVGGLIMWKLGDLPKEGDKIEFEHFDVVVKKMSGPRIVLVRVHQKAMAEPGEQ</sequence>
<keyword evidence="5 9" id="KW-1133">Transmembrane helix</keyword>
<evidence type="ECO:0008006" key="15">
    <source>
        <dbReference type="Google" id="ProtNLM"/>
    </source>
</evidence>
<dbReference type="Gene3D" id="3.10.580.10">
    <property type="entry name" value="CBS-domain"/>
    <property type="match status" value="1"/>
</dbReference>
<dbReference type="InterPro" id="IPR016169">
    <property type="entry name" value="FAD-bd_PCMH_sub2"/>
</dbReference>
<proteinExistence type="predicted"/>
<keyword evidence="2" id="KW-1003">Cell membrane</keyword>
<keyword evidence="14" id="KW-1185">Reference proteome</keyword>
<feature type="transmembrane region" description="Helical" evidence="10">
    <location>
        <begin position="9"/>
        <end position="31"/>
    </location>
</feature>
<dbReference type="Gene3D" id="3.30.465.10">
    <property type="match status" value="1"/>
</dbReference>
<dbReference type="PROSITE" id="PS51846">
    <property type="entry name" value="CNNM"/>
    <property type="match status" value="1"/>
</dbReference>
<dbReference type="GO" id="GO:0050660">
    <property type="term" value="F:flavin adenine dinucleotide binding"/>
    <property type="evidence" value="ECO:0007669"/>
    <property type="project" value="InterPro"/>
</dbReference>
<keyword evidence="3 9" id="KW-0812">Transmembrane</keyword>
<name>A0A512LD22_9PROT</name>
<dbReference type="PANTHER" id="PTHR43099:SF5">
    <property type="entry name" value="HLYC_CORC FAMILY TRANSPORTER"/>
    <property type="match status" value="1"/>
</dbReference>
<evidence type="ECO:0000313" key="14">
    <source>
        <dbReference type="Proteomes" id="UP000321337"/>
    </source>
</evidence>
<feature type="domain" description="CBS" evidence="11">
    <location>
        <begin position="95"/>
        <end position="156"/>
    </location>
</feature>
<evidence type="ECO:0000256" key="4">
    <source>
        <dbReference type="ARBA" id="ARBA00022737"/>
    </source>
</evidence>
<evidence type="ECO:0000313" key="13">
    <source>
        <dbReference type="EMBL" id="GEP32031.1"/>
    </source>
</evidence>
<dbReference type="EMBL" id="BKAD01000044">
    <property type="protein sequence ID" value="GEP32031.1"/>
    <property type="molecule type" value="Genomic_DNA"/>
</dbReference>
<dbReference type="Proteomes" id="UP000321337">
    <property type="component" value="Unassembled WGS sequence"/>
</dbReference>
<evidence type="ECO:0000256" key="6">
    <source>
        <dbReference type="ARBA" id="ARBA00023122"/>
    </source>
</evidence>
<dbReference type="Pfam" id="PF01595">
    <property type="entry name" value="CNNM"/>
    <property type="match status" value="1"/>
</dbReference>
<accession>A0A512LD22</accession>
<evidence type="ECO:0000256" key="5">
    <source>
        <dbReference type="ARBA" id="ARBA00022989"/>
    </source>
</evidence>
<keyword evidence="7 9" id="KW-0472">Membrane</keyword>
<evidence type="ECO:0000256" key="1">
    <source>
        <dbReference type="ARBA" id="ARBA00004651"/>
    </source>
</evidence>
<dbReference type="Pfam" id="PF03471">
    <property type="entry name" value="CorC_HlyC"/>
    <property type="match status" value="1"/>
</dbReference>
<dbReference type="PROSITE" id="PS51371">
    <property type="entry name" value="CBS"/>
    <property type="match status" value="2"/>
</dbReference>
<dbReference type="InterPro" id="IPR051676">
    <property type="entry name" value="UPF0053_domain"/>
</dbReference>